<dbReference type="KEGG" id="plw:D5F53_00535"/>
<keyword evidence="2" id="KW-1185">Reference proteome</keyword>
<evidence type="ECO:0000313" key="2">
    <source>
        <dbReference type="Proteomes" id="UP000266552"/>
    </source>
</evidence>
<sequence>MDNSQQFQSLEDRLIRLYQEVLRIPKFENYAATAGEIDSLFFQLQQRESTKCDHVKLIEIKSLHDQVVNMILSEKKGLGEELIEFNMKKNASSQYGKVSAYERMDAFFVDYKK</sequence>
<organism evidence="1 2">
    <name type="scientific">Paenibacillus lautus</name>
    <name type="common">Bacillus lautus</name>
    <dbReference type="NCBI Taxonomy" id="1401"/>
    <lineage>
        <taxon>Bacteria</taxon>
        <taxon>Bacillati</taxon>
        <taxon>Bacillota</taxon>
        <taxon>Bacilli</taxon>
        <taxon>Bacillales</taxon>
        <taxon>Paenibacillaceae</taxon>
        <taxon>Paenibacillus</taxon>
    </lineage>
</organism>
<reference evidence="1 2" key="1">
    <citation type="submission" date="2018-09" db="EMBL/GenBank/DDBJ databases">
        <title>Genome Sequence of Paenibacillus lautus Strain E7593-69, Azo Dye-Degrading Bacteria, Isolated from Commercial Tattoo Inks.</title>
        <authorList>
            <person name="Nho S.W."/>
            <person name="Kim S.-J."/>
            <person name="Kweon O."/>
            <person name="Cerniglia C.E."/>
        </authorList>
    </citation>
    <scope>NUCLEOTIDE SEQUENCE [LARGE SCALE GENOMIC DNA]</scope>
    <source>
        <strain evidence="1 2">E7593-69</strain>
    </source>
</reference>
<dbReference type="AlphaFoldDB" id="A0A385TE35"/>
<gene>
    <name evidence="1" type="ORF">D5F53_00535</name>
</gene>
<evidence type="ECO:0000313" key="1">
    <source>
        <dbReference type="EMBL" id="AYB41873.1"/>
    </source>
</evidence>
<proteinExistence type="predicted"/>
<name>A0A385TE35_PAELA</name>
<evidence type="ECO:0008006" key="3">
    <source>
        <dbReference type="Google" id="ProtNLM"/>
    </source>
</evidence>
<dbReference type="Proteomes" id="UP000266552">
    <property type="component" value="Chromosome"/>
</dbReference>
<accession>A0A385TE35</accession>
<dbReference type="EMBL" id="CP032412">
    <property type="protein sequence ID" value="AYB41873.1"/>
    <property type="molecule type" value="Genomic_DNA"/>
</dbReference>
<dbReference type="RefSeq" id="WP_119846177.1">
    <property type="nucleotide sequence ID" value="NZ_CP032412.1"/>
</dbReference>
<protein>
    <recommendedName>
        <fullName evidence="3">Flagellar protein FliT</fullName>
    </recommendedName>
</protein>